<comment type="caution">
    <text evidence="2">The sequence shown here is derived from an EMBL/GenBank/DDBJ whole genome shotgun (WGS) entry which is preliminary data.</text>
</comment>
<keyword evidence="3" id="KW-1185">Reference proteome</keyword>
<evidence type="ECO:0000313" key="2">
    <source>
        <dbReference type="EMBL" id="KAK7355717.1"/>
    </source>
</evidence>
<reference evidence="2 3" key="1">
    <citation type="submission" date="2024-01" db="EMBL/GenBank/DDBJ databases">
        <title>The genomes of 5 underutilized Papilionoideae crops provide insights into root nodulation and disease resistanc.</title>
        <authorList>
            <person name="Jiang F."/>
        </authorList>
    </citation>
    <scope>NUCLEOTIDE SEQUENCE [LARGE SCALE GENOMIC DNA]</scope>
    <source>
        <strain evidence="2">JINMINGXINNONG_FW02</strain>
        <tissue evidence="2">Leaves</tissue>
    </source>
</reference>
<protein>
    <recommendedName>
        <fullName evidence="1">AB hydrolase-1 domain-containing protein</fullName>
    </recommendedName>
</protein>
<dbReference type="InterPro" id="IPR000073">
    <property type="entry name" value="AB_hydrolase_1"/>
</dbReference>
<dbReference type="SUPFAM" id="SSF53474">
    <property type="entry name" value="alpha/beta-Hydrolases"/>
    <property type="match status" value="1"/>
</dbReference>
<evidence type="ECO:0000259" key="1">
    <source>
        <dbReference type="Pfam" id="PF00561"/>
    </source>
</evidence>
<dbReference type="PANTHER" id="PTHR45763">
    <property type="entry name" value="HYDROLASE, ALPHA/BETA FOLD FAMILY PROTEIN, EXPRESSED-RELATED"/>
    <property type="match status" value="1"/>
</dbReference>
<dbReference type="Gene3D" id="3.40.50.1820">
    <property type="entry name" value="alpha/beta hydrolase"/>
    <property type="match status" value="1"/>
</dbReference>
<gene>
    <name evidence="2" type="ORF">VNO80_14977</name>
</gene>
<dbReference type="Proteomes" id="UP001374584">
    <property type="component" value="Unassembled WGS sequence"/>
</dbReference>
<dbReference type="EMBL" id="JAYMYR010000006">
    <property type="protein sequence ID" value="KAK7355717.1"/>
    <property type="molecule type" value="Genomic_DNA"/>
</dbReference>
<name>A0AAN9MPE5_PHACN</name>
<dbReference type="InterPro" id="IPR029058">
    <property type="entry name" value="AB_hydrolase_fold"/>
</dbReference>
<evidence type="ECO:0000313" key="3">
    <source>
        <dbReference type="Proteomes" id="UP001374584"/>
    </source>
</evidence>
<organism evidence="2 3">
    <name type="scientific">Phaseolus coccineus</name>
    <name type="common">Scarlet runner bean</name>
    <name type="synonym">Phaseolus multiflorus</name>
    <dbReference type="NCBI Taxonomy" id="3886"/>
    <lineage>
        <taxon>Eukaryota</taxon>
        <taxon>Viridiplantae</taxon>
        <taxon>Streptophyta</taxon>
        <taxon>Embryophyta</taxon>
        <taxon>Tracheophyta</taxon>
        <taxon>Spermatophyta</taxon>
        <taxon>Magnoliopsida</taxon>
        <taxon>eudicotyledons</taxon>
        <taxon>Gunneridae</taxon>
        <taxon>Pentapetalae</taxon>
        <taxon>rosids</taxon>
        <taxon>fabids</taxon>
        <taxon>Fabales</taxon>
        <taxon>Fabaceae</taxon>
        <taxon>Papilionoideae</taxon>
        <taxon>50 kb inversion clade</taxon>
        <taxon>NPAAA clade</taxon>
        <taxon>indigoferoid/millettioid clade</taxon>
        <taxon>Phaseoleae</taxon>
        <taxon>Phaseolus</taxon>
    </lineage>
</organism>
<dbReference type="AlphaFoldDB" id="A0AAN9MPE5"/>
<feature type="domain" description="AB hydrolase-1" evidence="1">
    <location>
        <begin position="272"/>
        <end position="536"/>
    </location>
</feature>
<proteinExistence type="predicted"/>
<sequence>MRGSLVSRAMLSSLTWSHLRRQITLGAVGSVCGGCASSPTVTRIITLVVPEVGETEEAFAEMAEVRGRDTWTEELASLIEDSGVRYGGDPNASSATSFEVRRSVYAPQSESVESGESLKEQALGFVMAWCEILLELGRGFRDILRQNLMNEDSYVVRKFGGPCSKVSKRLRFLNDFLPEDRDPVHAWSVVLFVFILALAAISVDPSREAGAPVMKVRKHPPSASRLQLPDGRFMAYHEQGVSSETARFSLVAPHSFLSSRLAGLPGVKTSLLEEYGIRLITYDLPGFGESDPHPNRNLNSSAMDVLHLVNAVNVTDKFWLMCHSSGCIHAWAFLRYIPERIAGAAMLAPMVNPYDPHMTKEETKRTWEKWLPRRKMMYSLARRFPKLLTFFYRKSFLPEQHDEIDKLLSFSTGKKDKLVIEEPEFEEFWQRDVEESVRLGNIRPFIEEVVLQVSNWGFDLKELHVQKKCQARGILLWLKSMYSQADCELAGFLGLTHIWQGLDDRVVPPSMMEYIERVLPEAVIHKLPNEAHFSYFYFCDQCHRQIFSTLFGTPRGPVERQEETAFEEAKEVEVLQIPS</sequence>
<accession>A0AAN9MPE5</accession>
<dbReference type="Pfam" id="PF00561">
    <property type="entry name" value="Abhydrolase_1"/>
    <property type="match status" value="1"/>
</dbReference>
<dbReference type="PANTHER" id="PTHR45763:SF8">
    <property type="entry name" value="ALPHA_BETA-HYDROLASES SUPERFAMILY PROTEIN"/>
    <property type="match status" value="1"/>
</dbReference>